<dbReference type="PANTHER" id="PTHR30292:SF0">
    <property type="entry name" value="5-OXOPROLINASE SUBUNIT A"/>
    <property type="match status" value="1"/>
</dbReference>
<dbReference type="NCBIfam" id="NF003814">
    <property type="entry name" value="PRK05406.1-3"/>
    <property type="match status" value="1"/>
</dbReference>
<dbReference type="RefSeq" id="WP_089843110.1">
    <property type="nucleotide sequence ID" value="NZ_FNEJ01000002.1"/>
</dbReference>
<keyword evidence="1" id="KW-0547">Nucleotide-binding</keyword>
<evidence type="ECO:0000256" key="1">
    <source>
        <dbReference type="HAMAP-Rule" id="MF_00691"/>
    </source>
</evidence>
<dbReference type="EC" id="3.5.2.9" evidence="1"/>
<comment type="catalytic activity">
    <reaction evidence="1">
        <text>5-oxo-L-proline + ATP + 2 H2O = L-glutamate + ADP + phosphate + H(+)</text>
        <dbReference type="Rhea" id="RHEA:10348"/>
        <dbReference type="ChEBI" id="CHEBI:15377"/>
        <dbReference type="ChEBI" id="CHEBI:15378"/>
        <dbReference type="ChEBI" id="CHEBI:29985"/>
        <dbReference type="ChEBI" id="CHEBI:30616"/>
        <dbReference type="ChEBI" id="CHEBI:43474"/>
        <dbReference type="ChEBI" id="CHEBI:58402"/>
        <dbReference type="ChEBI" id="CHEBI:456216"/>
        <dbReference type="EC" id="3.5.2.9"/>
    </reaction>
</comment>
<dbReference type="HAMAP" id="MF_00691">
    <property type="entry name" value="PxpA"/>
    <property type="match status" value="1"/>
</dbReference>
<reference evidence="2 3" key="1">
    <citation type="submission" date="2016-10" db="EMBL/GenBank/DDBJ databases">
        <authorList>
            <person name="de Groot N.N."/>
        </authorList>
    </citation>
    <scope>NUCLEOTIDE SEQUENCE [LARGE SCALE GENOMIC DNA]</scope>
    <source>
        <strain evidence="2 3">DSM 26424</strain>
    </source>
</reference>
<organism evidence="2 3">
    <name type="scientific">Salipiger marinus</name>
    <dbReference type="NCBI Taxonomy" id="555512"/>
    <lineage>
        <taxon>Bacteria</taxon>
        <taxon>Pseudomonadati</taxon>
        <taxon>Pseudomonadota</taxon>
        <taxon>Alphaproteobacteria</taxon>
        <taxon>Rhodobacterales</taxon>
        <taxon>Roseobacteraceae</taxon>
        <taxon>Salipiger</taxon>
    </lineage>
</organism>
<comment type="function">
    <text evidence="1">Catalyzes the cleavage of 5-oxoproline to form L-glutamate coupled to the hydrolysis of ATP to ADP and inorganic phosphate.</text>
</comment>
<evidence type="ECO:0000313" key="3">
    <source>
        <dbReference type="Proteomes" id="UP000199093"/>
    </source>
</evidence>
<dbReference type="InterPro" id="IPR011330">
    <property type="entry name" value="Glyco_hydro/deAcase_b/a-brl"/>
</dbReference>
<dbReference type="SUPFAM" id="SSF88713">
    <property type="entry name" value="Glycoside hydrolase/deacetylase"/>
    <property type="match status" value="1"/>
</dbReference>
<comment type="similarity">
    <text evidence="1">Belongs to the LamB/PxpA family.</text>
</comment>
<dbReference type="GO" id="GO:0005975">
    <property type="term" value="P:carbohydrate metabolic process"/>
    <property type="evidence" value="ECO:0007669"/>
    <property type="project" value="InterPro"/>
</dbReference>
<dbReference type="InterPro" id="IPR005501">
    <property type="entry name" value="LamB/YcsF/PxpA-like"/>
</dbReference>
<dbReference type="EMBL" id="FNEJ01000002">
    <property type="protein sequence ID" value="SDI20899.1"/>
    <property type="molecule type" value="Genomic_DNA"/>
</dbReference>
<dbReference type="AlphaFoldDB" id="A0A1G8IPM2"/>
<proteinExistence type="inferred from homology"/>
<keyword evidence="3" id="KW-1185">Reference proteome</keyword>
<dbReference type="STRING" id="555512.SAMN04487993_100240"/>
<gene>
    <name evidence="1" type="primary">pxpA</name>
    <name evidence="2" type="ORF">SAMN04487993_100240</name>
</gene>
<dbReference type="CDD" id="cd10787">
    <property type="entry name" value="LamB_YcsF_like"/>
    <property type="match status" value="1"/>
</dbReference>
<dbReference type="GO" id="GO:0005524">
    <property type="term" value="F:ATP binding"/>
    <property type="evidence" value="ECO:0007669"/>
    <property type="project" value="UniProtKB-UniRule"/>
</dbReference>
<dbReference type="GO" id="GO:0017168">
    <property type="term" value="F:5-oxoprolinase (ATP-hydrolyzing) activity"/>
    <property type="evidence" value="ECO:0007669"/>
    <property type="project" value="UniProtKB-UniRule"/>
</dbReference>
<name>A0A1G8IPM2_9RHOB</name>
<dbReference type="OrthoDB" id="9773478at2"/>
<protein>
    <recommendedName>
        <fullName evidence="1">5-oxoprolinase subunit A</fullName>
        <shortName evidence="1">5-OPase subunit A</shortName>
        <ecNumber evidence="1">3.5.2.9</ecNumber>
    </recommendedName>
    <alternativeName>
        <fullName evidence="1">5-oxoprolinase (ATP-hydrolyzing) subunit A</fullName>
    </alternativeName>
</protein>
<dbReference type="Pfam" id="PF03746">
    <property type="entry name" value="LamB_YcsF"/>
    <property type="match status" value="1"/>
</dbReference>
<accession>A0A1G8IPM2</accession>
<evidence type="ECO:0000313" key="2">
    <source>
        <dbReference type="EMBL" id="SDI20899.1"/>
    </source>
</evidence>
<dbReference type="NCBIfam" id="NF003816">
    <property type="entry name" value="PRK05406.1-5"/>
    <property type="match status" value="1"/>
</dbReference>
<dbReference type="Proteomes" id="UP000199093">
    <property type="component" value="Unassembled WGS sequence"/>
</dbReference>
<dbReference type="PANTHER" id="PTHR30292">
    <property type="entry name" value="UNCHARACTERIZED PROTEIN YBGL-RELATED"/>
    <property type="match status" value="1"/>
</dbReference>
<keyword evidence="1" id="KW-0067">ATP-binding</keyword>
<sequence>MPSVDLNADMGESFGPWVMGQDAALLEVITSANIACGIHAGDWDVMAQTMRVAVAQGTGIGAHPGFPDLQGFGRRRMQIAGESLSNLVAWQLGAAQAMARAAGGSVRHLKLHGALANMCAEDEALARAAYEGALRVDPDIIIMVLAATAQQRAVEGLGCAWAGEIFADRAYNDDATLVDRALPGAVIHDPDLAARRMVEMVQAGAIVTESGARIPAPVDTICLHGDGATALQIARAVRAALETAGVTLAPFAGRRGAAG</sequence>
<comment type="subunit">
    <text evidence="1">Forms a complex composed of PxpA, PxpB and PxpC.</text>
</comment>
<dbReference type="Gene3D" id="3.20.20.370">
    <property type="entry name" value="Glycoside hydrolase/deacetylase"/>
    <property type="match status" value="1"/>
</dbReference>
<keyword evidence="1" id="KW-0378">Hydrolase</keyword>